<evidence type="ECO:0000256" key="2">
    <source>
        <dbReference type="SAM" id="SignalP"/>
    </source>
</evidence>
<reference evidence="4" key="1">
    <citation type="submission" date="2016-09" db="EMBL/GenBank/DDBJ databases">
        <authorList>
            <person name="Koehorst J."/>
        </authorList>
    </citation>
    <scope>NUCLEOTIDE SEQUENCE [LARGE SCALE GENOMIC DNA]</scope>
</reference>
<evidence type="ECO:0000313" key="3">
    <source>
        <dbReference type="EMBL" id="SEH95987.1"/>
    </source>
</evidence>
<dbReference type="RefSeq" id="WP_067775331.1">
    <property type="nucleotide sequence ID" value="NZ_JACVVN010000012.1"/>
</dbReference>
<organism evidence="3 4">
    <name type="scientific">Akkermansia glycaniphila</name>
    <dbReference type="NCBI Taxonomy" id="1679444"/>
    <lineage>
        <taxon>Bacteria</taxon>
        <taxon>Pseudomonadati</taxon>
        <taxon>Verrucomicrobiota</taxon>
        <taxon>Verrucomicrobiia</taxon>
        <taxon>Verrucomicrobiales</taxon>
        <taxon>Akkermansiaceae</taxon>
        <taxon>Akkermansia</taxon>
    </lineage>
</organism>
<dbReference type="EMBL" id="LT629973">
    <property type="protein sequence ID" value="SEH95987.1"/>
    <property type="molecule type" value="Genomic_DNA"/>
</dbReference>
<gene>
    <name evidence="3" type="ORF">PYTT_2095</name>
</gene>
<dbReference type="KEGG" id="agl:PYTT_2095"/>
<name>A0A1C7PCQ6_9BACT</name>
<dbReference type="AlphaFoldDB" id="A0A1C7PCQ6"/>
<feature type="coiled-coil region" evidence="1">
    <location>
        <begin position="47"/>
        <end position="74"/>
    </location>
</feature>
<sequence length="104" mass="11504">MKARLISTCSALALLLSAASAAPNVSPADLSVDTLKRTATPKQQASIDEYAKAKERAEQERLKSIQQAKEITEKNNIGQKKRIQERQLNVMLPACERESSIPKR</sequence>
<feature type="chain" id="PRO_5014266545" evidence="2">
    <location>
        <begin position="22"/>
        <end position="104"/>
    </location>
</feature>
<dbReference type="STRING" id="1679444.PYTT_2095"/>
<proteinExistence type="predicted"/>
<keyword evidence="2" id="KW-0732">Signal</keyword>
<protein>
    <submittedName>
        <fullName evidence="3">Uncharacterized protein</fullName>
    </submittedName>
</protein>
<keyword evidence="1" id="KW-0175">Coiled coil</keyword>
<accession>A0A1C7PCQ6</accession>
<feature type="signal peptide" evidence="2">
    <location>
        <begin position="1"/>
        <end position="21"/>
    </location>
</feature>
<dbReference type="Proteomes" id="UP000176204">
    <property type="component" value="Chromosome I"/>
</dbReference>
<evidence type="ECO:0000313" key="4">
    <source>
        <dbReference type="Proteomes" id="UP000176204"/>
    </source>
</evidence>
<evidence type="ECO:0000256" key="1">
    <source>
        <dbReference type="SAM" id="Coils"/>
    </source>
</evidence>
<keyword evidence="4" id="KW-1185">Reference proteome</keyword>